<name>A0AA97KLX2_EUBMA</name>
<dbReference type="GO" id="GO:0005783">
    <property type="term" value="C:endoplasmic reticulum"/>
    <property type="evidence" value="ECO:0007669"/>
    <property type="project" value="TreeGrafter"/>
</dbReference>
<keyword evidence="6" id="KW-0752">Steroid biosynthesis</keyword>
<keyword evidence="3 12" id="KW-0812">Transmembrane</keyword>
<keyword evidence="2" id="KW-0444">Lipid biosynthesis</keyword>
<dbReference type="KEGG" id="emc:129323793"/>
<evidence type="ECO:0000313" key="13">
    <source>
        <dbReference type="Proteomes" id="UP001190640"/>
    </source>
</evidence>
<dbReference type="InterPro" id="IPR036291">
    <property type="entry name" value="NAD(P)-bd_dom_sf"/>
</dbReference>
<evidence type="ECO:0000256" key="12">
    <source>
        <dbReference type="SAM" id="Phobius"/>
    </source>
</evidence>
<dbReference type="GO" id="GO:0016491">
    <property type="term" value="F:oxidoreductase activity"/>
    <property type="evidence" value="ECO:0007669"/>
    <property type="project" value="UniProtKB-KW"/>
</dbReference>
<dbReference type="PANTHER" id="PTHR43899:SF14">
    <property type="entry name" value="VERY-LONG-CHAIN 3-OXOACYL-COA REDUCTASE"/>
    <property type="match status" value="1"/>
</dbReference>
<evidence type="ECO:0000256" key="1">
    <source>
        <dbReference type="ARBA" id="ARBA00005194"/>
    </source>
</evidence>
<keyword evidence="4" id="KW-0256">Endoplasmic reticulum</keyword>
<dbReference type="GO" id="GO:0006694">
    <property type="term" value="P:steroid biosynthetic process"/>
    <property type="evidence" value="ECO:0007669"/>
    <property type="project" value="UniProtKB-KW"/>
</dbReference>
<accession>A0AA97KLX2</accession>
<feature type="transmembrane region" description="Helical" evidence="12">
    <location>
        <begin position="21"/>
        <end position="38"/>
    </location>
</feature>
<dbReference type="FunFam" id="3.40.50.720:FF:000137">
    <property type="entry name" value="Hydroxysteroid (17-beta) dehydrogenase 3"/>
    <property type="match status" value="1"/>
</dbReference>
<evidence type="ECO:0000256" key="3">
    <source>
        <dbReference type="ARBA" id="ARBA00022692"/>
    </source>
</evidence>
<dbReference type="CTD" id="51144"/>
<dbReference type="PRINTS" id="PR00080">
    <property type="entry name" value="SDRFAMILY"/>
</dbReference>
<organism evidence="13 14">
    <name type="scientific">Eublepharis macularius</name>
    <name type="common">Leopard gecko</name>
    <name type="synonym">Cyrtodactylus macularius</name>
    <dbReference type="NCBI Taxonomy" id="481883"/>
    <lineage>
        <taxon>Eukaryota</taxon>
        <taxon>Metazoa</taxon>
        <taxon>Chordata</taxon>
        <taxon>Craniata</taxon>
        <taxon>Vertebrata</taxon>
        <taxon>Euteleostomi</taxon>
        <taxon>Lepidosauria</taxon>
        <taxon>Squamata</taxon>
        <taxon>Bifurcata</taxon>
        <taxon>Gekkota</taxon>
        <taxon>Eublepharidae</taxon>
        <taxon>Eublepharinae</taxon>
        <taxon>Eublepharis</taxon>
    </lineage>
</organism>
<proteinExistence type="inferred from homology"/>
<evidence type="ECO:0000256" key="10">
    <source>
        <dbReference type="ARBA" id="ARBA00023136"/>
    </source>
</evidence>
<dbReference type="SUPFAM" id="SSF51735">
    <property type="entry name" value="NAD(P)-binding Rossmann-fold domains"/>
    <property type="match status" value="1"/>
</dbReference>
<dbReference type="GeneID" id="129323793"/>
<dbReference type="Gene3D" id="3.40.50.720">
    <property type="entry name" value="NAD(P)-binding Rossmann-like Domain"/>
    <property type="match status" value="1"/>
</dbReference>
<keyword evidence="7 12" id="KW-1133">Transmembrane helix</keyword>
<dbReference type="InterPro" id="IPR002347">
    <property type="entry name" value="SDR_fam"/>
</dbReference>
<keyword evidence="10 12" id="KW-0472">Membrane</keyword>
<keyword evidence="13" id="KW-1185">Reference proteome</keyword>
<evidence type="ECO:0000256" key="2">
    <source>
        <dbReference type="ARBA" id="ARBA00022516"/>
    </source>
</evidence>
<dbReference type="Pfam" id="PF00106">
    <property type="entry name" value="adh_short"/>
    <property type="match status" value="1"/>
</dbReference>
<evidence type="ECO:0000313" key="14">
    <source>
        <dbReference type="RefSeq" id="XP_054826475.1"/>
    </source>
</evidence>
<dbReference type="RefSeq" id="XP_054826475.1">
    <property type="nucleotide sequence ID" value="XM_054970500.1"/>
</dbReference>
<evidence type="ECO:0000256" key="4">
    <source>
        <dbReference type="ARBA" id="ARBA00022824"/>
    </source>
</evidence>
<comment type="similarity">
    <text evidence="11">Belongs to the short-chain dehydrogenases/reductases (SDR) family.</text>
</comment>
<keyword evidence="9" id="KW-0443">Lipid metabolism</keyword>
<reference evidence="14" key="1">
    <citation type="submission" date="2025-08" db="UniProtKB">
        <authorList>
            <consortium name="RefSeq"/>
        </authorList>
    </citation>
    <scope>IDENTIFICATION</scope>
    <source>
        <tissue evidence="14">Blood</tissue>
    </source>
</reference>
<dbReference type="PIRSF" id="PIRSF000126">
    <property type="entry name" value="11-beta-HSD1"/>
    <property type="match status" value="1"/>
</dbReference>
<evidence type="ECO:0000256" key="8">
    <source>
        <dbReference type="ARBA" id="ARBA00023002"/>
    </source>
</evidence>
<dbReference type="CDD" id="cd05356">
    <property type="entry name" value="17beta-HSD1_like_SDR_c"/>
    <property type="match status" value="1"/>
</dbReference>
<keyword evidence="8" id="KW-0560">Oxidoreductase</keyword>
<dbReference type="PRINTS" id="PR00081">
    <property type="entry name" value="GDHRDH"/>
</dbReference>
<dbReference type="Proteomes" id="UP001190640">
    <property type="component" value="Chromosome 2"/>
</dbReference>
<dbReference type="PANTHER" id="PTHR43899">
    <property type="entry name" value="RH59310P"/>
    <property type="match status" value="1"/>
</dbReference>
<evidence type="ECO:0000256" key="6">
    <source>
        <dbReference type="ARBA" id="ARBA00022955"/>
    </source>
</evidence>
<comment type="pathway">
    <text evidence="1">Lipid metabolism; fatty acid biosynthesis.</text>
</comment>
<keyword evidence="5" id="KW-0521">NADP</keyword>
<gene>
    <name evidence="14" type="primary">HSD17B12</name>
</gene>
<evidence type="ECO:0000256" key="11">
    <source>
        <dbReference type="RuleBase" id="RU000363"/>
    </source>
</evidence>
<dbReference type="InterPro" id="IPR051019">
    <property type="entry name" value="VLCFA-Steroid_DH"/>
</dbReference>
<evidence type="ECO:0000256" key="7">
    <source>
        <dbReference type="ARBA" id="ARBA00022989"/>
    </source>
</evidence>
<sequence length="352" mass="39310">MDMEKGRDCPVRLGLRKPAEFSLVPSSAAFVVAAVGPMETSEALSGPGLFYWAGLLTVAYIALRILYHVVNAIRLWVVGDPKAVGPHLGAWAVITGATDGIGKAYTEELARRGMKVALISRSQEKLDQVASEISEKFKVETKTIVADFEDREAIYDKIKEELEGLEIGILVNNVGASYSYPQYFLEIPDLDKAIDRLININVLSVCKMTRLVLPRMLERSKGVIVNISSFAGYNPVPFVTLYSATKAFVDFFSRGLNAEYKKHGVIVQSVQPYLVMTKMTKLRRQSFFVTTPEIFVKYALNTVGLETQTSGCPSHSLVAWYSRTIPKWYRTKLLVDMCLKARAHNLKKLKEN</sequence>
<dbReference type="AlphaFoldDB" id="A0AA97KLX2"/>
<evidence type="ECO:0000256" key="9">
    <source>
        <dbReference type="ARBA" id="ARBA00023098"/>
    </source>
</evidence>
<feature type="transmembrane region" description="Helical" evidence="12">
    <location>
        <begin position="50"/>
        <end position="67"/>
    </location>
</feature>
<evidence type="ECO:0000256" key="5">
    <source>
        <dbReference type="ARBA" id="ARBA00022857"/>
    </source>
</evidence>
<protein>
    <submittedName>
        <fullName evidence="14">Very-long-chain 3-oxoacyl-CoA reductase</fullName>
    </submittedName>
</protein>